<comment type="caution">
    <text evidence="2">The sequence shown here is derived from an EMBL/GenBank/DDBJ whole genome shotgun (WGS) entry which is preliminary data.</text>
</comment>
<dbReference type="EMBL" id="BRVS01000006">
    <property type="protein sequence ID" value="GLB67206.1"/>
    <property type="molecule type" value="Genomic_DNA"/>
</dbReference>
<dbReference type="SUPFAM" id="SSF101262">
    <property type="entry name" value="Methenyltetrahydrofolate cyclohydrolase-like"/>
    <property type="match status" value="1"/>
</dbReference>
<reference evidence="2 3" key="1">
    <citation type="journal article" date="2023" name="Int. J. Syst. Evol. Microbiol.">
        <title>Arthrobacter mangrovi sp. nov., an actinobacterium isolated from the rhizosphere of a mangrove.</title>
        <authorList>
            <person name="Hamada M."/>
            <person name="Saitou S."/>
            <person name="Enomoto N."/>
            <person name="Nanri K."/>
            <person name="Hidaka K."/>
            <person name="Miura T."/>
            <person name="Tamura T."/>
        </authorList>
    </citation>
    <scope>NUCLEOTIDE SEQUENCE [LARGE SCALE GENOMIC DNA]</scope>
    <source>
        <strain evidence="2 3">NBRC 112813</strain>
    </source>
</reference>
<protein>
    <submittedName>
        <fullName evidence="2">Formiminotransferase-cyclodeaminase</fullName>
    </submittedName>
</protein>
<keyword evidence="3" id="KW-1185">Reference proteome</keyword>
<sequence length="207" mass="21331">MTSSDTINNYLQRLAARQPTPGGGAAGALHAAQGAALIAMVARYSTGPKYADDADDVERIIAAADGLIPAAVRISDDDEEAFAAVIAAYGLPGGSDDERACRSRAVQAALARAAEPPRALIEVGEQVIALGRELAHIGNANVISDVAAAAEAARAAIATARITLDINIKAIKDTSLQDALQAEVLRADRAIESADDLAGRVRKRVLA</sequence>
<evidence type="ECO:0000313" key="2">
    <source>
        <dbReference type="EMBL" id="GLB67206.1"/>
    </source>
</evidence>
<evidence type="ECO:0000259" key="1">
    <source>
        <dbReference type="Pfam" id="PF04961"/>
    </source>
</evidence>
<dbReference type="InterPro" id="IPR007044">
    <property type="entry name" value="Cyclodeamin/CycHdrlase"/>
</dbReference>
<gene>
    <name evidence="2" type="ORF">AHIS1636_16450</name>
</gene>
<evidence type="ECO:0000313" key="3">
    <source>
        <dbReference type="Proteomes" id="UP001209654"/>
    </source>
</evidence>
<feature type="domain" description="Cyclodeaminase/cyclohydrolase" evidence="1">
    <location>
        <begin position="6"/>
        <end position="184"/>
    </location>
</feature>
<dbReference type="Proteomes" id="UP001209654">
    <property type="component" value="Unassembled WGS sequence"/>
</dbReference>
<name>A0ABQ5MT97_9MICC</name>
<accession>A0ABQ5MT97</accession>
<proteinExistence type="predicted"/>
<dbReference type="Gene3D" id="1.20.120.680">
    <property type="entry name" value="Formiminotetrahydrofolate cyclodeaminase monomer, up-and-down helical bundle"/>
    <property type="match status" value="1"/>
</dbReference>
<dbReference type="InterPro" id="IPR036178">
    <property type="entry name" value="Formintransfe-cycloase-like_sf"/>
</dbReference>
<dbReference type="Pfam" id="PF04961">
    <property type="entry name" value="FTCD_C"/>
    <property type="match status" value="1"/>
</dbReference>
<dbReference type="RefSeq" id="WP_264795344.1">
    <property type="nucleotide sequence ID" value="NZ_BRVS01000006.1"/>
</dbReference>
<organism evidence="2 3">
    <name type="scientific">Arthrobacter mangrovi</name>
    <dbReference type="NCBI Taxonomy" id="2966350"/>
    <lineage>
        <taxon>Bacteria</taxon>
        <taxon>Bacillati</taxon>
        <taxon>Actinomycetota</taxon>
        <taxon>Actinomycetes</taxon>
        <taxon>Micrococcales</taxon>
        <taxon>Micrococcaceae</taxon>
        <taxon>Arthrobacter</taxon>
    </lineage>
</organism>